<dbReference type="AlphaFoldDB" id="A0A1R3KEL6"/>
<evidence type="ECO:0000256" key="2">
    <source>
        <dbReference type="ARBA" id="ARBA00022679"/>
    </source>
</evidence>
<comment type="similarity">
    <text evidence="1 3">Belongs to the sulfotransferase 1 family.</text>
</comment>
<dbReference type="InterPro" id="IPR027417">
    <property type="entry name" value="P-loop_NTPase"/>
</dbReference>
<organism evidence="5 6">
    <name type="scientific">Corchorus olitorius</name>
    <dbReference type="NCBI Taxonomy" id="93759"/>
    <lineage>
        <taxon>Eukaryota</taxon>
        <taxon>Viridiplantae</taxon>
        <taxon>Streptophyta</taxon>
        <taxon>Embryophyta</taxon>
        <taxon>Tracheophyta</taxon>
        <taxon>Spermatophyta</taxon>
        <taxon>Magnoliopsida</taxon>
        <taxon>eudicotyledons</taxon>
        <taxon>Gunneridae</taxon>
        <taxon>Pentapetalae</taxon>
        <taxon>rosids</taxon>
        <taxon>malvids</taxon>
        <taxon>Malvales</taxon>
        <taxon>Malvaceae</taxon>
        <taxon>Grewioideae</taxon>
        <taxon>Apeibeae</taxon>
        <taxon>Corchorus</taxon>
    </lineage>
</organism>
<reference evidence="6" key="1">
    <citation type="submission" date="2013-09" db="EMBL/GenBank/DDBJ databases">
        <title>Corchorus olitorius genome sequencing.</title>
        <authorList>
            <person name="Alam M."/>
            <person name="Haque M.S."/>
            <person name="Islam M.S."/>
            <person name="Emdad E.M."/>
            <person name="Islam M.M."/>
            <person name="Ahmed B."/>
            <person name="Halim A."/>
            <person name="Hossen Q.M.M."/>
            <person name="Hossain M.Z."/>
            <person name="Ahmed R."/>
            <person name="Khan M.M."/>
            <person name="Islam R."/>
            <person name="Rashid M.M."/>
            <person name="Khan S.A."/>
            <person name="Rahman M.S."/>
            <person name="Alam M."/>
            <person name="Yahiya A.S."/>
            <person name="Khan M.S."/>
            <person name="Azam M.S."/>
            <person name="Haque T."/>
            <person name="Lashkar M.Z.H."/>
            <person name="Akhand A.I."/>
            <person name="Morshed G."/>
            <person name="Roy S."/>
            <person name="Uddin K.S."/>
            <person name="Rabeya T."/>
            <person name="Hossain A.S."/>
            <person name="Chowdhury A."/>
            <person name="Snigdha A.R."/>
            <person name="Mortoza M.S."/>
            <person name="Matin S.A."/>
            <person name="Hoque S.M.E."/>
            <person name="Islam M.K."/>
            <person name="Roy D.K."/>
            <person name="Haider R."/>
            <person name="Moosa M.M."/>
            <person name="Elias S.M."/>
            <person name="Hasan A.M."/>
            <person name="Jahan S."/>
            <person name="Shafiuddin M."/>
            <person name="Mahmood N."/>
            <person name="Shommy N.S."/>
        </authorList>
    </citation>
    <scope>NUCLEOTIDE SEQUENCE [LARGE SCALE GENOMIC DNA]</scope>
    <source>
        <strain evidence="6">cv. O-4</strain>
    </source>
</reference>
<dbReference type="OrthoDB" id="987709at2759"/>
<dbReference type="SUPFAM" id="SSF52540">
    <property type="entry name" value="P-loop containing nucleoside triphosphate hydrolases"/>
    <property type="match status" value="1"/>
</dbReference>
<dbReference type="Gene3D" id="3.40.50.300">
    <property type="entry name" value="P-loop containing nucleotide triphosphate hydrolases"/>
    <property type="match status" value="1"/>
</dbReference>
<evidence type="ECO:0000256" key="1">
    <source>
        <dbReference type="ARBA" id="ARBA00005771"/>
    </source>
</evidence>
<dbReference type="InterPro" id="IPR000863">
    <property type="entry name" value="Sulfotransferase_dom"/>
</dbReference>
<gene>
    <name evidence="5" type="ORF">COLO4_08809</name>
</gene>
<evidence type="ECO:0000259" key="4">
    <source>
        <dbReference type="Pfam" id="PF00685"/>
    </source>
</evidence>
<evidence type="ECO:0000313" key="5">
    <source>
        <dbReference type="EMBL" id="OMP05499.1"/>
    </source>
</evidence>
<evidence type="ECO:0000313" key="6">
    <source>
        <dbReference type="Proteomes" id="UP000187203"/>
    </source>
</evidence>
<proteinExistence type="inferred from homology"/>
<comment type="caution">
    <text evidence="5">The sequence shown here is derived from an EMBL/GenBank/DDBJ whole genome shotgun (WGS) entry which is preliminary data.</text>
</comment>
<keyword evidence="6" id="KW-1185">Reference proteome</keyword>
<accession>A0A1R3KEL6</accession>
<dbReference type="Proteomes" id="UP000187203">
    <property type="component" value="Unassembled WGS sequence"/>
</dbReference>
<evidence type="ECO:0000256" key="3">
    <source>
        <dbReference type="RuleBase" id="RU361155"/>
    </source>
</evidence>
<protein>
    <recommendedName>
        <fullName evidence="3">Sulfotransferase</fullName>
        <ecNumber evidence="3">2.8.2.-</ecNumber>
    </recommendedName>
</protein>
<feature type="domain" description="Sulfotransferase" evidence="4">
    <location>
        <begin position="49"/>
        <end position="303"/>
    </location>
</feature>
<dbReference type="EMBL" id="AWUE01013956">
    <property type="protein sequence ID" value="OMP05499.1"/>
    <property type="molecule type" value="Genomic_DNA"/>
</dbReference>
<dbReference type="GO" id="GO:0008146">
    <property type="term" value="F:sulfotransferase activity"/>
    <property type="evidence" value="ECO:0007669"/>
    <property type="project" value="InterPro"/>
</dbReference>
<dbReference type="EC" id="2.8.2.-" evidence="3"/>
<sequence>MSPMADEELSQSQTQNSPKFSTDLFQGFWHRPSLIPNIIAFQKHFQAHDNDIVIASKPKSGTTWLKSLVFTIVNRTRYSLSNTPLNTSNPHDLVPCFEYDLYKNQVPNNLTSISTPRLFSTHIPYSSLPESIKLSDCRIVYIARNPFDVIVSLWHFLKLPKPITLEECYEMFCRGEEPFGPYWDHVLEYWKESLERPNKVLFIKYEDMKEDPNSIIKNLADFIGFPISMEEEEMGIIEDILELCSLENLKNLKVNKEGKNRYSTRENKTYFRKGEVGDYVNYFSPSSIQRFSKIIEEKLGGSGLTFNMSYT</sequence>
<keyword evidence="2 3" id="KW-0808">Transferase</keyword>
<dbReference type="PANTHER" id="PTHR11783">
    <property type="entry name" value="SULFOTRANSFERASE SULT"/>
    <property type="match status" value="1"/>
</dbReference>
<dbReference type="Pfam" id="PF00685">
    <property type="entry name" value="Sulfotransfer_1"/>
    <property type="match status" value="1"/>
</dbReference>
<name>A0A1R3KEL6_9ROSI</name>